<dbReference type="Proteomes" id="UP000281474">
    <property type="component" value="Unassembled WGS sequence"/>
</dbReference>
<feature type="region of interest" description="Disordered" evidence="1">
    <location>
        <begin position="1"/>
        <end position="24"/>
    </location>
</feature>
<feature type="region of interest" description="Disordered" evidence="1">
    <location>
        <begin position="132"/>
        <end position="156"/>
    </location>
</feature>
<evidence type="ECO:0000313" key="3">
    <source>
        <dbReference type="Proteomes" id="UP000281474"/>
    </source>
</evidence>
<protein>
    <submittedName>
        <fullName evidence="2">Uncharacterized protein</fullName>
    </submittedName>
</protein>
<dbReference type="EMBL" id="QZEI01000128">
    <property type="protein sequence ID" value="RLV57859.1"/>
    <property type="molecule type" value="Genomic_DNA"/>
</dbReference>
<reference evidence="2 3" key="1">
    <citation type="submission" date="2018-09" db="EMBL/GenBank/DDBJ databases">
        <title>Phylogeny of the Shewanellaceae, and recommendation for two new genera, Pseudoshewanella and Parashewanella.</title>
        <authorList>
            <person name="Wang G."/>
        </authorList>
    </citation>
    <scope>NUCLEOTIDE SEQUENCE [LARGE SCALE GENOMIC DNA]</scope>
    <source>
        <strain evidence="2 3">C51</strain>
    </source>
</reference>
<name>A0A3L8PSQ8_9GAMM</name>
<evidence type="ECO:0000313" key="2">
    <source>
        <dbReference type="EMBL" id="RLV57859.1"/>
    </source>
</evidence>
<feature type="compositionally biased region" description="Polar residues" evidence="1">
    <location>
        <begin position="134"/>
        <end position="147"/>
    </location>
</feature>
<accession>A0A3L8PSQ8</accession>
<dbReference type="RefSeq" id="WP_121840811.1">
    <property type="nucleotide sequence ID" value="NZ_ML014877.1"/>
</dbReference>
<dbReference type="AlphaFoldDB" id="A0A3L8PSQ8"/>
<organism evidence="2 3">
    <name type="scientific">Parashewanella curva</name>
    <dbReference type="NCBI Taxonomy" id="2338552"/>
    <lineage>
        <taxon>Bacteria</taxon>
        <taxon>Pseudomonadati</taxon>
        <taxon>Pseudomonadota</taxon>
        <taxon>Gammaproteobacteria</taxon>
        <taxon>Alteromonadales</taxon>
        <taxon>Shewanellaceae</taxon>
        <taxon>Parashewanella</taxon>
    </lineage>
</organism>
<gene>
    <name evidence="2" type="ORF">D5018_20335</name>
</gene>
<sequence>MKNIRKLQKKAGTQKNSSKRGLAEGLKELHTARSRASARKSTSLILWSLPHNTRFKYYVFNDMIVVDSSGRRCEVRVSFKADEESQYQVVHNFFTRNSLRRGMNPEAYIPPEERYKISLIREEHTIFSLLNADRAQNPQSPTNSYKQKSGHAKPIV</sequence>
<keyword evidence="3" id="KW-1185">Reference proteome</keyword>
<comment type="caution">
    <text evidence="2">The sequence shown here is derived from an EMBL/GenBank/DDBJ whole genome shotgun (WGS) entry which is preliminary data.</text>
</comment>
<evidence type="ECO:0000256" key="1">
    <source>
        <dbReference type="SAM" id="MobiDB-lite"/>
    </source>
</evidence>
<proteinExistence type="predicted"/>